<sequence length="234" mass="26357">MLNGHLIAAWIINQRRGMIYDEDQRYQIDLISFSSPPSIWGNERCIISFPSEPPSAVAKRLARCFACGRCRVQIPGPPDLMSHITDKATAGSVLTPQYTYYLSSAPILTISIQNLSVTVAEKARKPQQPAHHLQIEPQILRLAQDTTFVLFVVYVSERKDDDDKEETNNDLKVIARWMIFRSHASLRTGSSGFGHARSTRRTEKKPSRGATSVGCLDWCRFTNAVFNPFDLTES</sequence>
<evidence type="ECO:0000256" key="1">
    <source>
        <dbReference type="SAM" id="MobiDB-lite"/>
    </source>
</evidence>
<evidence type="ECO:0000313" key="2">
    <source>
        <dbReference type="EMBL" id="KAH0811728.1"/>
    </source>
</evidence>
<dbReference type="AlphaFoldDB" id="A0A8J6HDK0"/>
<dbReference type="Proteomes" id="UP000719412">
    <property type="component" value="Unassembled WGS sequence"/>
</dbReference>
<comment type="caution">
    <text evidence="2">The sequence shown here is derived from an EMBL/GenBank/DDBJ whole genome shotgun (WGS) entry which is preliminary data.</text>
</comment>
<organism evidence="2 3">
    <name type="scientific">Tenebrio molitor</name>
    <name type="common">Yellow mealworm beetle</name>
    <dbReference type="NCBI Taxonomy" id="7067"/>
    <lineage>
        <taxon>Eukaryota</taxon>
        <taxon>Metazoa</taxon>
        <taxon>Ecdysozoa</taxon>
        <taxon>Arthropoda</taxon>
        <taxon>Hexapoda</taxon>
        <taxon>Insecta</taxon>
        <taxon>Pterygota</taxon>
        <taxon>Neoptera</taxon>
        <taxon>Endopterygota</taxon>
        <taxon>Coleoptera</taxon>
        <taxon>Polyphaga</taxon>
        <taxon>Cucujiformia</taxon>
        <taxon>Tenebrionidae</taxon>
        <taxon>Tenebrio</taxon>
    </lineage>
</organism>
<proteinExistence type="predicted"/>
<feature type="region of interest" description="Disordered" evidence="1">
    <location>
        <begin position="189"/>
        <end position="210"/>
    </location>
</feature>
<protein>
    <submittedName>
        <fullName evidence="2">Uncharacterized protein</fullName>
    </submittedName>
</protein>
<reference evidence="2" key="1">
    <citation type="journal article" date="2020" name="J Insects Food Feed">
        <title>The yellow mealworm (Tenebrio molitor) genome: a resource for the emerging insects as food and feed industry.</title>
        <authorList>
            <person name="Eriksson T."/>
            <person name="Andere A."/>
            <person name="Kelstrup H."/>
            <person name="Emery V."/>
            <person name="Picard C."/>
        </authorList>
    </citation>
    <scope>NUCLEOTIDE SEQUENCE</scope>
    <source>
        <strain evidence="2">Stoneville</strain>
        <tissue evidence="2">Whole head</tissue>
    </source>
</reference>
<accession>A0A8J6HDK0</accession>
<name>A0A8J6HDK0_TENMO</name>
<reference evidence="2" key="2">
    <citation type="submission" date="2021-08" db="EMBL/GenBank/DDBJ databases">
        <authorList>
            <person name="Eriksson T."/>
        </authorList>
    </citation>
    <scope>NUCLEOTIDE SEQUENCE</scope>
    <source>
        <strain evidence="2">Stoneville</strain>
        <tissue evidence="2">Whole head</tissue>
    </source>
</reference>
<gene>
    <name evidence="2" type="ORF">GEV33_011063</name>
</gene>
<evidence type="ECO:0000313" key="3">
    <source>
        <dbReference type="Proteomes" id="UP000719412"/>
    </source>
</evidence>
<keyword evidence="3" id="KW-1185">Reference proteome</keyword>
<dbReference type="EMBL" id="JABDTM020026603">
    <property type="protein sequence ID" value="KAH0811728.1"/>
    <property type="molecule type" value="Genomic_DNA"/>
</dbReference>